<dbReference type="Proteomes" id="UP000190306">
    <property type="component" value="Chromosome"/>
</dbReference>
<evidence type="ECO:0000313" key="5">
    <source>
        <dbReference type="Proteomes" id="UP000502504"/>
    </source>
</evidence>
<protein>
    <submittedName>
        <fullName evidence="3">Uncharacterized protein</fullName>
    </submittedName>
</protein>
<dbReference type="EMBL" id="LHQL01000014">
    <property type="protein sequence ID" value="OOQ47343.1"/>
    <property type="molecule type" value="Genomic_DNA"/>
</dbReference>
<proteinExistence type="predicted"/>
<reference evidence="3 5" key="2">
    <citation type="submission" date="2020-03" db="EMBL/GenBank/DDBJ databases">
        <title>Is there a link between lipid content and antibiotic production in Streptomyces?</title>
        <authorList>
            <person name="David M."/>
            <person name="Lejeune C."/>
            <person name="Abreu S."/>
            <person name="Thibessard A."/>
            <person name="Leblond P."/>
            <person name="Chaminade P."/>
            <person name="Virolle M.-J."/>
        </authorList>
    </citation>
    <scope>NUCLEOTIDE SEQUENCE [LARGE SCALE GENOMIC DNA]</scope>
    <source>
        <strain evidence="3 5">DSM 41481</strain>
    </source>
</reference>
<organism evidence="3 5">
    <name type="scientific">Streptomyces antibioticus</name>
    <dbReference type="NCBI Taxonomy" id="1890"/>
    <lineage>
        <taxon>Bacteria</taxon>
        <taxon>Bacillati</taxon>
        <taxon>Actinomycetota</taxon>
        <taxon>Actinomycetes</taxon>
        <taxon>Kitasatosporales</taxon>
        <taxon>Streptomycetaceae</taxon>
        <taxon>Streptomyces</taxon>
    </lineage>
</organism>
<feature type="region of interest" description="Disordered" evidence="1">
    <location>
        <begin position="21"/>
        <end position="47"/>
    </location>
</feature>
<evidence type="ECO:0000313" key="4">
    <source>
        <dbReference type="Proteomes" id="UP000190306"/>
    </source>
</evidence>
<dbReference type="EMBL" id="CP050692">
    <property type="protein sequence ID" value="QIT47666.1"/>
    <property type="molecule type" value="Genomic_DNA"/>
</dbReference>
<dbReference type="AlphaFoldDB" id="A0AAE6YDG5"/>
<keyword evidence="4" id="KW-1185">Reference proteome</keyword>
<accession>A0AAE6YDG5</accession>
<dbReference type="Proteomes" id="UP000502504">
    <property type="component" value="Chromosome"/>
</dbReference>
<evidence type="ECO:0000313" key="3">
    <source>
        <dbReference type="EMBL" id="QIT47666.1"/>
    </source>
</evidence>
<reference evidence="2 4" key="1">
    <citation type="submission" date="2015-07" db="EMBL/GenBank/DDBJ databases">
        <title>Draft Genome Sequence of Streptomyces antibioticus, IMRU 3720 reveals insights in the evolution of actinomycin biosynthetic gene clusters in Streptomyces.</title>
        <authorList>
            <person name="Crnovcic I."/>
            <person name="Ruckert C."/>
            <person name="Kalinowksi J."/>
            <person name="Keller U."/>
        </authorList>
    </citation>
    <scope>NUCLEOTIDE SEQUENCE [LARGE SCALE GENOMIC DNA]</scope>
    <source>
        <strain evidence="2 4">DSM 41481</strain>
    </source>
</reference>
<gene>
    <name evidence="2" type="ORF">AFM16_31890</name>
    <name evidence="3" type="ORF">HCX60_32445</name>
</gene>
<sequence length="117" mass="12464">MAYRPYPNANRALSQVARHDDEWAPGGMAPPPLPLPAGWGGPVLPETRKLSPETVASLAAMPDRLQQAAEVFRRGAVEAFGGFSRALCAMQPTASQIGFSADVYRMSTRPRVVGGGE</sequence>
<dbReference type="RefSeq" id="WP_078636020.1">
    <property type="nucleotide sequence ID" value="NZ_CM007717.1"/>
</dbReference>
<name>A0AAE6YDG5_STRAT</name>
<evidence type="ECO:0000313" key="2">
    <source>
        <dbReference type="EMBL" id="OOQ47343.1"/>
    </source>
</evidence>
<evidence type="ECO:0000256" key="1">
    <source>
        <dbReference type="SAM" id="MobiDB-lite"/>
    </source>
</evidence>